<proteinExistence type="predicted"/>
<evidence type="ECO:0000256" key="1">
    <source>
        <dbReference type="SAM" id="Phobius"/>
    </source>
</evidence>
<dbReference type="Proteomes" id="UP001169066">
    <property type="component" value="Unassembled WGS sequence"/>
</dbReference>
<evidence type="ECO:0000313" key="2">
    <source>
        <dbReference type="EMBL" id="MDM5263555.1"/>
    </source>
</evidence>
<accession>A0ABT7QRA7</accession>
<organism evidence="2 3">
    <name type="scientific">Sulfurovum xiamenensis</name>
    <dbReference type="NCBI Taxonomy" id="3019066"/>
    <lineage>
        <taxon>Bacteria</taxon>
        <taxon>Pseudomonadati</taxon>
        <taxon>Campylobacterota</taxon>
        <taxon>Epsilonproteobacteria</taxon>
        <taxon>Campylobacterales</taxon>
        <taxon>Sulfurovaceae</taxon>
        <taxon>Sulfurovum</taxon>
    </lineage>
</organism>
<comment type="caution">
    <text evidence="2">The sequence shown here is derived from an EMBL/GenBank/DDBJ whole genome shotgun (WGS) entry which is preliminary data.</text>
</comment>
<name>A0ABT7QRA7_9BACT</name>
<reference evidence="2" key="1">
    <citation type="submission" date="2023-01" db="EMBL/GenBank/DDBJ databases">
        <title>Sulfurovum sp. XTW-4 genome assembly.</title>
        <authorList>
            <person name="Wang J."/>
        </authorList>
    </citation>
    <scope>NUCLEOTIDE SEQUENCE</scope>
    <source>
        <strain evidence="2">XTW-4</strain>
    </source>
</reference>
<dbReference type="RefSeq" id="WP_008242465.1">
    <property type="nucleotide sequence ID" value="NZ_JAQIBC010000002.1"/>
</dbReference>
<evidence type="ECO:0000313" key="3">
    <source>
        <dbReference type="Proteomes" id="UP001169066"/>
    </source>
</evidence>
<gene>
    <name evidence="2" type="ORF">PF327_05030</name>
</gene>
<feature type="transmembrane region" description="Helical" evidence="1">
    <location>
        <begin position="65"/>
        <end position="91"/>
    </location>
</feature>
<dbReference type="EMBL" id="JAQIBC010000002">
    <property type="protein sequence ID" value="MDM5263555.1"/>
    <property type="molecule type" value="Genomic_DNA"/>
</dbReference>
<evidence type="ECO:0008006" key="4">
    <source>
        <dbReference type="Google" id="ProtNLM"/>
    </source>
</evidence>
<sequence length="193" mass="23273">MNDKIREMIEEIDKMKVKLAKEIDKQENHISYEIKNGYVTFEQEVLAKQKENMKNLLTWFREVPFLHLLTAPLIYVMVIPAIIFDVLLFIYQQIAFRIFKFEFIKRSDYMHFDHHYLGYLNAIEKLNCLYCSYFNGLMLYASAISGRTELYFCPIKHAKKVIAQHKYYEEFLSYGDEEDYQEKLKDLRETSQQ</sequence>
<keyword evidence="3" id="KW-1185">Reference proteome</keyword>
<keyword evidence="1" id="KW-1133">Transmembrane helix</keyword>
<keyword evidence="1" id="KW-0472">Membrane</keyword>
<keyword evidence="1" id="KW-0812">Transmembrane</keyword>
<protein>
    <recommendedName>
        <fullName evidence="4">DUF304 domain-containing protein</fullName>
    </recommendedName>
</protein>